<keyword evidence="2 4" id="KW-0863">Zinc-finger</keyword>
<keyword evidence="3" id="KW-0862">Zinc</keyword>
<evidence type="ECO:0000256" key="1">
    <source>
        <dbReference type="ARBA" id="ARBA00022723"/>
    </source>
</evidence>
<feature type="domain" description="RING-type" evidence="5">
    <location>
        <begin position="124"/>
        <end position="166"/>
    </location>
</feature>
<comment type="caution">
    <text evidence="7">The sequence shown here is derived from an EMBL/GenBank/DDBJ whole genome shotgun (WGS) entry which is preliminary data.</text>
</comment>
<dbReference type="OrthoDB" id="660555at2759"/>
<dbReference type="Gene3D" id="3.30.40.10">
    <property type="entry name" value="Zinc/RING finger domain, C3HC4 (zinc finger)"/>
    <property type="match status" value="2"/>
</dbReference>
<evidence type="ECO:0000259" key="5">
    <source>
        <dbReference type="PROSITE" id="PS50089"/>
    </source>
</evidence>
<dbReference type="InterPro" id="IPR013083">
    <property type="entry name" value="Znf_RING/FYVE/PHD"/>
</dbReference>
<dbReference type="PANTHER" id="PTHR45931">
    <property type="entry name" value="SI:CH211-59O9.10"/>
    <property type="match status" value="1"/>
</dbReference>
<dbReference type="GO" id="GO:0005634">
    <property type="term" value="C:nucleus"/>
    <property type="evidence" value="ECO:0007669"/>
    <property type="project" value="TreeGrafter"/>
</dbReference>
<dbReference type="PANTHER" id="PTHR45931:SF16">
    <property type="entry name" value="RING_U-BOX SUPERFAMILY PROTEIN"/>
    <property type="match status" value="1"/>
</dbReference>
<name>A0A1V9ZGX3_ACHHY</name>
<evidence type="ECO:0000313" key="8">
    <source>
        <dbReference type="Proteomes" id="UP000243579"/>
    </source>
</evidence>
<gene>
    <name evidence="7" type="ORF">ACHHYP_12318</name>
</gene>
<dbReference type="GO" id="GO:0061630">
    <property type="term" value="F:ubiquitin protein ligase activity"/>
    <property type="evidence" value="ECO:0007669"/>
    <property type="project" value="TreeGrafter"/>
</dbReference>
<dbReference type="SUPFAM" id="SSF57850">
    <property type="entry name" value="RING/U-box"/>
    <property type="match status" value="1"/>
</dbReference>
<dbReference type="InterPro" id="IPR011016">
    <property type="entry name" value="Znf_RING-CH"/>
</dbReference>
<dbReference type="InterPro" id="IPR001841">
    <property type="entry name" value="Znf_RING"/>
</dbReference>
<dbReference type="AlphaFoldDB" id="A0A1V9ZGX3"/>
<protein>
    <recommendedName>
        <fullName evidence="9">RING-type domain-containing protein</fullName>
    </recommendedName>
</protein>
<evidence type="ECO:0000256" key="2">
    <source>
        <dbReference type="ARBA" id="ARBA00022771"/>
    </source>
</evidence>
<dbReference type="GO" id="GO:0008270">
    <property type="term" value="F:zinc ion binding"/>
    <property type="evidence" value="ECO:0007669"/>
    <property type="project" value="UniProtKB-KW"/>
</dbReference>
<keyword evidence="8" id="KW-1185">Reference proteome</keyword>
<accession>A0A1V9ZGX3</accession>
<dbReference type="InterPro" id="IPR017455">
    <property type="entry name" value="Znf_FYVE-rel"/>
</dbReference>
<reference evidence="7 8" key="1">
    <citation type="journal article" date="2014" name="Genome Biol. Evol.">
        <title>The secreted proteins of Achlya hypogyna and Thraustotheca clavata identify the ancestral oomycete secretome and reveal gene acquisitions by horizontal gene transfer.</title>
        <authorList>
            <person name="Misner I."/>
            <person name="Blouin N."/>
            <person name="Leonard G."/>
            <person name="Richards T.A."/>
            <person name="Lane C.E."/>
        </authorList>
    </citation>
    <scope>NUCLEOTIDE SEQUENCE [LARGE SCALE GENOMIC DNA]</scope>
    <source>
        <strain evidence="7 8">ATCC 48635</strain>
    </source>
</reference>
<dbReference type="Pfam" id="PF01363">
    <property type="entry name" value="FYVE"/>
    <property type="match status" value="1"/>
</dbReference>
<dbReference type="CDD" id="cd16454">
    <property type="entry name" value="RING-H2_PA-TM-RING"/>
    <property type="match status" value="1"/>
</dbReference>
<dbReference type="GO" id="GO:0006511">
    <property type="term" value="P:ubiquitin-dependent protein catabolic process"/>
    <property type="evidence" value="ECO:0007669"/>
    <property type="project" value="TreeGrafter"/>
</dbReference>
<dbReference type="PROSITE" id="PS50178">
    <property type="entry name" value="ZF_FYVE"/>
    <property type="match status" value="1"/>
</dbReference>
<evidence type="ECO:0000256" key="3">
    <source>
        <dbReference type="ARBA" id="ARBA00022833"/>
    </source>
</evidence>
<dbReference type="PROSITE" id="PS50089">
    <property type="entry name" value="ZF_RING_2"/>
    <property type="match status" value="1"/>
</dbReference>
<dbReference type="SMART" id="SM00744">
    <property type="entry name" value="RINGv"/>
    <property type="match status" value="1"/>
</dbReference>
<dbReference type="SUPFAM" id="SSF57903">
    <property type="entry name" value="FYVE/PHD zinc finger"/>
    <property type="match status" value="1"/>
</dbReference>
<dbReference type="STRING" id="1202772.A0A1V9ZGX3"/>
<dbReference type="InterPro" id="IPR000306">
    <property type="entry name" value="Znf_FYVE"/>
</dbReference>
<dbReference type="SMART" id="SM00064">
    <property type="entry name" value="FYVE"/>
    <property type="match status" value="1"/>
</dbReference>
<evidence type="ECO:0000259" key="6">
    <source>
        <dbReference type="PROSITE" id="PS50178"/>
    </source>
</evidence>
<feature type="domain" description="FYVE-type" evidence="6">
    <location>
        <begin position="19"/>
        <end position="77"/>
    </location>
</feature>
<dbReference type="SMART" id="SM00184">
    <property type="entry name" value="RING"/>
    <property type="match status" value="1"/>
</dbReference>
<dbReference type="Proteomes" id="UP000243579">
    <property type="component" value="Unassembled WGS sequence"/>
</dbReference>
<dbReference type="InterPro" id="IPR051834">
    <property type="entry name" value="RING_finger_E3_ligase"/>
</dbReference>
<evidence type="ECO:0000256" key="4">
    <source>
        <dbReference type="PROSITE-ProRule" id="PRU00175"/>
    </source>
</evidence>
<keyword evidence="1" id="KW-0479">Metal-binding</keyword>
<proteinExistence type="predicted"/>
<dbReference type="EMBL" id="JNBR01000120">
    <property type="protein sequence ID" value="OQR97236.1"/>
    <property type="molecule type" value="Genomic_DNA"/>
</dbReference>
<dbReference type="Pfam" id="PF13639">
    <property type="entry name" value="zf-RING_2"/>
    <property type="match status" value="1"/>
</dbReference>
<evidence type="ECO:0008006" key="9">
    <source>
        <dbReference type="Google" id="ProtNLM"/>
    </source>
</evidence>
<evidence type="ECO:0000313" key="7">
    <source>
        <dbReference type="EMBL" id="OQR97236.1"/>
    </source>
</evidence>
<sequence length="182" mass="20708">MATMTQIRAACPREQWVQDKARASCHGCGKGFTFYRRRHHCRVCGDIVCAKCSRTVYLVNTTSNVGRACMDCARPHTLRMSLLALLEDNLSSVESRPTCPVFLSSLEAKPWYDVDAEGCWHSECAICLESFARSAEEVVELPCNHVFHKGCLMPWLAKHDECPLCRYNLPKDMSAFYRFISF</sequence>
<dbReference type="InterPro" id="IPR011011">
    <property type="entry name" value="Znf_FYVE_PHD"/>
</dbReference>
<organism evidence="7 8">
    <name type="scientific">Achlya hypogyna</name>
    <name type="common">Oomycete</name>
    <name type="synonym">Protoachlya hypogyna</name>
    <dbReference type="NCBI Taxonomy" id="1202772"/>
    <lineage>
        <taxon>Eukaryota</taxon>
        <taxon>Sar</taxon>
        <taxon>Stramenopiles</taxon>
        <taxon>Oomycota</taxon>
        <taxon>Saprolegniomycetes</taxon>
        <taxon>Saprolegniales</taxon>
        <taxon>Achlyaceae</taxon>
        <taxon>Achlya</taxon>
    </lineage>
</organism>